<dbReference type="Gene3D" id="3.50.50.60">
    <property type="entry name" value="FAD/NAD(P)-binding domain"/>
    <property type="match status" value="1"/>
</dbReference>
<dbReference type="PANTHER" id="PTHR42685">
    <property type="entry name" value="GERANYLGERANYL DIPHOSPHATE REDUCTASE"/>
    <property type="match status" value="1"/>
</dbReference>
<dbReference type="PANTHER" id="PTHR42685:SF21">
    <property type="entry name" value="DEHYDROGENASE (FLAVOPROTEIN)-LIKE PROTEIN"/>
    <property type="match status" value="1"/>
</dbReference>
<keyword evidence="3" id="KW-1185">Reference proteome</keyword>
<evidence type="ECO:0000313" key="2">
    <source>
        <dbReference type="EMBL" id="MCX2818470.1"/>
    </source>
</evidence>
<dbReference type="NCBIfam" id="TIGR02032">
    <property type="entry name" value="GG-red-SF"/>
    <property type="match status" value="1"/>
</dbReference>
<reference evidence="2" key="1">
    <citation type="submission" date="2022-09" db="EMBL/GenBank/DDBJ databases">
        <title>Haloadaptaus new haloarchaeum isolated from saline soil.</title>
        <authorList>
            <person name="Duran-Viseras A."/>
            <person name="Sanchez-Porro C."/>
            <person name="Ventosa A."/>
        </authorList>
    </citation>
    <scope>NUCLEOTIDE SEQUENCE</scope>
    <source>
        <strain evidence="2">F3-133</strain>
    </source>
</reference>
<organism evidence="2 3">
    <name type="scientific">Halorutilus salinus</name>
    <dbReference type="NCBI Taxonomy" id="2487751"/>
    <lineage>
        <taxon>Archaea</taxon>
        <taxon>Methanobacteriati</taxon>
        <taxon>Methanobacteriota</taxon>
        <taxon>Stenosarchaea group</taxon>
        <taxon>Halobacteria</taxon>
        <taxon>Halorutilales</taxon>
        <taxon>Halorutilaceae</taxon>
        <taxon>Halorutilus</taxon>
    </lineage>
</organism>
<dbReference type="InterPro" id="IPR036188">
    <property type="entry name" value="FAD/NAD-bd_sf"/>
</dbReference>
<dbReference type="AlphaFoldDB" id="A0A9Q4C3U1"/>
<comment type="caution">
    <text evidence="2">The sequence shown here is derived from an EMBL/GenBank/DDBJ whole genome shotgun (WGS) entry which is preliminary data.</text>
</comment>
<dbReference type="Pfam" id="PF01494">
    <property type="entry name" value="FAD_binding_3"/>
    <property type="match status" value="1"/>
</dbReference>
<sequence>MYDLVVVGAGPAGSRLARRFADRGENVVVLERGEVGVPLACSGHVSGDVWNFLPDGARDELIGNEIRGARFHVGDSSYEFYRDETVSYAIDRVGMDRILADEARDAGATLQQNTPVVGVDESDDGVTVRTDGGKTYDAKLVAGCDGPRSTVRDEVGLPEPDELLQGVLGFADEGDANDDDLVDVYVDVPDFFGWRIPRGDCVEYGSASSGSPREELEDVAGVDVSSFDRVCAGQIPIGSPTRTATDRCFLVGDSAAQTKPFTGGGIVYGMTSADIAARHVNPDSPGTLGVYDRAWRDELGREMYLGSIIRKAYALPRPVQRAVMTAFEGEINVHMDRPTTLLNRSTARRVVRNVLGV</sequence>
<gene>
    <name evidence="2" type="ORF">EGH25_03765</name>
</gene>
<dbReference type="GO" id="GO:0071949">
    <property type="term" value="F:FAD binding"/>
    <property type="evidence" value="ECO:0007669"/>
    <property type="project" value="InterPro"/>
</dbReference>
<name>A0A9Q4C3U1_9EURY</name>
<dbReference type="InterPro" id="IPR002938">
    <property type="entry name" value="FAD-bd"/>
</dbReference>
<dbReference type="EMBL" id="RKLV01000003">
    <property type="protein sequence ID" value="MCX2818470.1"/>
    <property type="molecule type" value="Genomic_DNA"/>
</dbReference>
<proteinExistence type="predicted"/>
<dbReference type="SUPFAM" id="SSF51905">
    <property type="entry name" value="FAD/NAD(P)-binding domain"/>
    <property type="match status" value="1"/>
</dbReference>
<evidence type="ECO:0000259" key="1">
    <source>
        <dbReference type="Pfam" id="PF01494"/>
    </source>
</evidence>
<accession>A0A9Q4C3U1</accession>
<dbReference type="RefSeq" id="WP_266086314.1">
    <property type="nucleotide sequence ID" value="NZ_RKLV01000003.1"/>
</dbReference>
<protein>
    <submittedName>
        <fullName evidence="2">Geranylgeranyl reductase family protein</fullName>
    </submittedName>
</protein>
<feature type="domain" description="FAD-binding" evidence="1">
    <location>
        <begin position="3"/>
        <end position="158"/>
    </location>
</feature>
<dbReference type="PRINTS" id="PR00420">
    <property type="entry name" value="RNGMNOXGNASE"/>
</dbReference>
<dbReference type="GO" id="GO:0016628">
    <property type="term" value="F:oxidoreductase activity, acting on the CH-CH group of donors, NAD or NADP as acceptor"/>
    <property type="evidence" value="ECO:0007669"/>
    <property type="project" value="InterPro"/>
</dbReference>
<dbReference type="InterPro" id="IPR011777">
    <property type="entry name" value="Geranylgeranyl_Rdtase_fam"/>
</dbReference>
<evidence type="ECO:0000313" key="3">
    <source>
        <dbReference type="Proteomes" id="UP001149411"/>
    </source>
</evidence>
<dbReference type="InterPro" id="IPR050407">
    <property type="entry name" value="Geranylgeranyl_reductase"/>
</dbReference>
<dbReference type="Proteomes" id="UP001149411">
    <property type="component" value="Unassembled WGS sequence"/>
</dbReference>